<feature type="compositionally biased region" description="Basic and acidic residues" evidence="4">
    <location>
        <begin position="1047"/>
        <end position="1085"/>
    </location>
</feature>
<gene>
    <name evidence="5" type="ORF">SPPG_05240</name>
</gene>
<name>A0A0L0HFG4_SPIPD</name>
<evidence type="ECO:0000313" key="5">
    <source>
        <dbReference type="EMBL" id="KNC99867.1"/>
    </source>
</evidence>
<dbReference type="eggNOG" id="ENOG502QSKH">
    <property type="taxonomic scope" value="Eukaryota"/>
</dbReference>
<feature type="compositionally biased region" description="Basic and acidic residues" evidence="4">
    <location>
        <begin position="1204"/>
        <end position="1223"/>
    </location>
</feature>
<evidence type="ECO:0000256" key="4">
    <source>
        <dbReference type="SAM" id="MobiDB-lite"/>
    </source>
</evidence>
<dbReference type="EMBL" id="KQ257457">
    <property type="protein sequence ID" value="KNC99867.1"/>
    <property type="molecule type" value="Genomic_DNA"/>
</dbReference>
<dbReference type="InParanoid" id="A0A0L0HFG4"/>
<dbReference type="InterPro" id="IPR001680">
    <property type="entry name" value="WD40_rpt"/>
</dbReference>
<keyword evidence="1 3" id="KW-0853">WD repeat</keyword>
<sequence>MVALKGRIALTASREGGRETSIDDGDSSNTHSSDPPSLEAFATSGESTQSLDEILDETQLVGLLIQPWRTIKRQIASIVARSPHFSSSPSSSQFGLAGTQSLVKSGTFRSASPSSNPTPVLPTTIPHGFQPARVLPHHRPTVKSAIYISSPHNDRIASLDSHNVNIWRGSTRIAQIANGGEKGTAKTSVAGLSRWLYVAKWKVVVIATLHLELKILDTNFEELAAVSSVKPVLSLEFCDDTDELIAGGVGNIRIWKFKRIADGSRLAYGFDTPRLAIEDLGVEDWVSHTIYQKPSNRIYAALGNRIHIYDYESGERLDVLRDMHELSITAMALYEPLGTLITASRDSTIKVWNRQNNLIHELHDHSHAVTGLAIIPPPPARNGRSLEALAATPFFLSCSLDGTIRMWNADVGVCTYCLQTPSECLGIQWIKQDKETFLHYAKDRICLWNLNRFYTTFAYIRSQATQLHRSEHPSLPARILSIAEDGSLRLLSPVTGAVLAMGFPVMSDIATLDAVYDVTQNRAWLLSENGTIAVYGTNTNPCAIIGEWKVASYKPVVANKTRIMCMAALSPWPPVPYYSGAALPPTVYALLGGTDTGQIVVVDIRQEGKQSIVAQAHAAEITAILYDVEKRKLFTSGKDSIIRIWSISVPADTPLSILTNSTPESLTEYFSDSPLVVTLNSIAAISIPSGPVKQMAWNSRKEVMACAVGGRIFCLECDGKQIGIKKPHPIDDDHTNDVTKIASCEAIRIFASASTDGVVKIWDAVDNALIRELQFAEPITTLTFANQRGDLLISLPEQIVVVRVQDYLPVPYLCVLLDHGNWPDDPVEDPTMFDSSLDFWELYRANGGDGAVRWHVDENLKNDGPDPTSLALEELEKRREEKRIEEKPAVTVTRSYSRSSHSYELITLNDPSGHRDFSPVSFFPPSTLPMDTLTEEDVDLSTEIVAFPQAITAHRLSVSAPTSSSLQSIECIAGKFRYKRRLSMRRGSLGGRRVSTADFPGRGKGLWDDEDEEGEMEVDGGEQSLHQPGELVQEVEGGGMLTRPKAIKHDEPRRSVVKSDEPRRSVVRPDEPRRFSVARSDEQRRVSVVGGEDGVKRTGGAIWEAGLEPPSQLGPNYPDGKGPGLGRRKGRVLELRTGERVTPSPRTRHSPRALSRKGRKSTLAPPPRQQTPEAPSRQINIRNRMERLGVLPNSVMAGQTKPALEQKRLVQEQERREKDKEMVSKARAIIERRRAQLAAERAARGSVDDTTMPVEIEPDPTAKSVHAGRTRVEESESPEAARIRQEALEAAAAWRIRALHTEEAAKAEALGRAKTAAAEAARKSAIEAAEAANQAKMEAAVEQAAAQRAQELFERALAAATPKKILRSGSVAIGQIIQITPGKVGVTETNFGASKPIPIHIIGGKPSQKRGNAQKLPEVQDSPKSVTRKKKQPLQNVLTQTPKSGLASENKRRSPVPHQQPAPAEKHRERHGRTPKKPNEVWEESEIVPELQAIMDKFWFPGLGDKDVTLQNILGALFKVLKTGYWSEKCEASDSLLYLYQTFQDDFRNPVQDFILPQLESFNDRDWQLRSRMCSNLVKYGVYNPYLIQALIARLVDPIEDVR</sequence>
<dbReference type="InterPro" id="IPR020472">
    <property type="entry name" value="WD40_PAC1"/>
</dbReference>
<feature type="compositionally biased region" description="Basic residues" evidence="4">
    <location>
        <begin position="1146"/>
        <end position="1160"/>
    </location>
</feature>
<dbReference type="PANTHER" id="PTHR45532:SF1">
    <property type="entry name" value="WD REPEAT-CONTAINING PROTEIN 97"/>
    <property type="match status" value="1"/>
</dbReference>
<protein>
    <recommendedName>
        <fullName evidence="7">WD40 repeat-like protein</fullName>
    </recommendedName>
</protein>
<reference evidence="5 6" key="1">
    <citation type="submission" date="2009-08" db="EMBL/GenBank/DDBJ databases">
        <title>The Genome Sequence of Spizellomyces punctatus strain DAOM BR117.</title>
        <authorList>
            <consortium name="The Broad Institute Genome Sequencing Platform"/>
            <person name="Russ C."/>
            <person name="Cuomo C."/>
            <person name="Shea T."/>
            <person name="Young S.K."/>
            <person name="Zeng Q."/>
            <person name="Koehrsen M."/>
            <person name="Haas B."/>
            <person name="Borodovsky M."/>
            <person name="Guigo R."/>
            <person name="Alvarado L."/>
            <person name="Berlin A."/>
            <person name="Bochicchio J."/>
            <person name="Borenstein D."/>
            <person name="Chapman S."/>
            <person name="Chen Z."/>
            <person name="Engels R."/>
            <person name="Freedman E."/>
            <person name="Gellesch M."/>
            <person name="Goldberg J."/>
            <person name="Griggs A."/>
            <person name="Gujja S."/>
            <person name="Heiman D."/>
            <person name="Hepburn T."/>
            <person name="Howarth C."/>
            <person name="Jen D."/>
            <person name="Larson L."/>
            <person name="Lewis B."/>
            <person name="Mehta T."/>
            <person name="Park D."/>
            <person name="Pearson M."/>
            <person name="Roberts A."/>
            <person name="Saif S."/>
            <person name="Shenoy N."/>
            <person name="Sisk P."/>
            <person name="Stolte C."/>
            <person name="Sykes S."/>
            <person name="Thomson T."/>
            <person name="Walk T."/>
            <person name="White J."/>
            <person name="Yandava C."/>
            <person name="Burger G."/>
            <person name="Gray M.W."/>
            <person name="Holland P.W.H."/>
            <person name="King N."/>
            <person name="Lang F.B.F."/>
            <person name="Roger A.J."/>
            <person name="Ruiz-Trillo I."/>
            <person name="Lander E."/>
            <person name="Nusbaum C."/>
        </authorList>
    </citation>
    <scope>NUCLEOTIDE SEQUENCE [LARGE SCALE GENOMIC DNA]</scope>
    <source>
        <strain evidence="5 6">DAOM BR117</strain>
    </source>
</reference>
<feature type="compositionally biased region" description="Low complexity" evidence="4">
    <location>
        <begin position="1396"/>
        <end position="1406"/>
    </location>
</feature>
<feature type="repeat" description="WD" evidence="3">
    <location>
        <begin position="321"/>
        <end position="353"/>
    </location>
</feature>
<feature type="region of interest" description="Disordered" evidence="4">
    <location>
        <begin position="1195"/>
        <end position="1223"/>
    </location>
</feature>
<feature type="compositionally biased region" description="Polar residues" evidence="4">
    <location>
        <begin position="1170"/>
        <end position="1179"/>
    </location>
</feature>
<evidence type="ECO:0000256" key="2">
    <source>
        <dbReference type="ARBA" id="ARBA00022737"/>
    </source>
</evidence>
<keyword evidence="2" id="KW-0677">Repeat</keyword>
<dbReference type="RefSeq" id="XP_016607907.1">
    <property type="nucleotide sequence ID" value="XM_016753464.1"/>
</dbReference>
<dbReference type="PROSITE" id="PS50294">
    <property type="entry name" value="WD_REPEATS_REGION"/>
    <property type="match status" value="3"/>
</dbReference>
<feature type="region of interest" description="Disordered" evidence="4">
    <location>
        <begin position="1105"/>
        <end position="1179"/>
    </location>
</feature>
<evidence type="ECO:0000256" key="3">
    <source>
        <dbReference type="PROSITE-ProRule" id="PRU00221"/>
    </source>
</evidence>
<dbReference type="STRING" id="645134.A0A0L0HFG4"/>
<dbReference type="InterPro" id="IPR036322">
    <property type="entry name" value="WD40_repeat_dom_sf"/>
</dbReference>
<feature type="compositionally biased region" description="Polar residues" evidence="4">
    <location>
        <begin position="1433"/>
        <end position="1443"/>
    </location>
</feature>
<feature type="compositionally biased region" description="Basic and acidic residues" evidence="4">
    <location>
        <begin position="1270"/>
        <end position="1280"/>
    </location>
</feature>
<dbReference type="InterPro" id="IPR015943">
    <property type="entry name" value="WD40/YVTN_repeat-like_dom_sf"/>
</dbReference>
<dbReference type="Proteomes" id="UP000053201">
    <property type="component" value="Unassembled WGS sequence"/>
</dbReference>
<evidence type="ECO:0000313" key="6">
    <source>
        <dbReference type="Proteomes" id="UP000053201"/>
    </source>
</evidence>
<keyword evidence="6" id="KW-1185">Reference proteome</keyword>
<accession>A0A0L0HFG4</accession>
<dbReference type="OMA" id="IRINNDQ"/>
<dbReference type="PROSITE" id="PS50082">
    <property type="entry name" value="WD_REPEATS_2"/>
    <property type="match status" value="3"/>
</dbReference>
<dbReference type="GeneID" id="27688632"/>
<evidence type="ECO:0000256" key="1">
    <source>
        <dbReference type="ARBA" id="ARBA00022574"/>
    </source>
</evidence>
<feature type="repeat" description="WD" evidence="3">
    <location>
        <begin position="614"/>
        <end position="648"/>
    </location>
</feature>
<feature type="repeat" description="WD" evidence="3">
    <location>
        <begin position="731"/>
        <end position="772"/>
    </location>
</feature>
<dbReference type="PRINTS" id="PR00320">
    <property type="entry name" value="GPROTEINBRPT"/>
</dbReference>
<feature type="compositionally biased region" description="Acidic residues" evidence="4">
    <location>
        <begin position="1008"/>
        <end position="1020"/>
    </location>
</feature>
<feature type="region of interest" description="Disordered" evidence="4">
    <location>
        <begin position="989"/>
        <end position="1028"/>
    </location>
</feature>
<feature type="region of interest" description="Disordered" evidence="4">
    <location>
        <begin position="1042"/>
        <end position="1093"/>
    </location>
</feature>
<organism evidence="5 6">
    <name type="scientific">Spizellomyces punctatus (strain DAOM BR117)</name>
    <dbReference type="NCBI Taxonomy" id="645134"/>
    <lineage>
        <taxon>Eukaryota</taxon>
        <taxon>Fungi</taxon>
        <taxon>Fungi incertae sedis</taxon>
        <taxon>Chytridiomycota</taxon>
        <taxon>Chytridiomycota incertae sedis</taxon>
        <taxon>Chytridiomycetes</taxon>
        <taxon>Spizellomycetales</taxon>
        <taxon>Spizellomycetaceae</taxon>
        <taxon>Spizellomyces</taxon>
    </lineage>
</organism>
<feature type="region of interest" description="Disordered" evidence="4">
    <location>
        <begin position="1396"/>
        <end position="1483"/>
    </location>
</feature>
<dbReference type="SUPFAM" id="SSF48371">
    <property type="entry name" value="ARM repeat"/>
    <property type="match status" value="1"/>
</dbReference>
<dbReference type="Pfam" id="PF00400">
    <property type="entry name" value="WD40"/>
    <property type="match status" value="4"/>
</dbReference>
<dbReference type="SMART" id="SM00320">
    <property type="entry name" value="WD40"/>
    <property type="match status" value="7"/>
</dbReference>
<dbReference type="VEuPathDB" id="FungiDB:SPPG_05240"/>
<dbReference type="PANTHER" id="PTHR45532">
    <property type="entry name" value="WD REPEAT-CONTAINING PROTEIN 97"/>
    <property type="match status" value="1"/>
</dbReference>
<feature type="region of interest" description="Disordered" evidence="4">
    <location>
        <begin position="13"/>
        <end position="46"/>
    </location>
</feature>
<evidence type="ECO:0008006" key="7">
    <source>
        <dbReference type="Google" id="ProtNLM"/>
    </source>
</evidence>
<dbReference type="Gene3D" id="2.130.10.10">
    <property type="entry name" value="YVTN repeat-like/Quinoprotein amine dehydrogenase"/>
    <property type="match status" value="2"/>
</dbReference>
<feature type="region of interest" description="Disordered" evidence="4">
    <location>
        <begin position="1241"/>
        <end position="1280"/>
    </location>
</feature>
<dbReference type="OrthoDB" id="6262491at2759"/>
<dbReference type="InterPro" id="IPR016024">
    <property type="entry name" value="ARM-type_fold"/>
</dbReference>
<dbReference type="SUPFAM" id="SSF50978">
    <property type="entry name" value="WD40 repeat-like"/>
    <property type="match status" value="3"/>
</dbReference>
<proteinExistence type="predicted"/>